<accession>A0A3E1B093</accession>
<dbReference type="InterPro" id="IPR036188">
    <property type="entry name" value="FAD/NAD-bd_sf"/>
</dbReference>
<dbReference type="GO" id="GO:0016491">
    <property type="term" value="F:oxidoreductase activity"/>
    <property type="evidence" value="ECO:0007669"/>
    <property type="project" value="UniProtKB-KW"/>
</dbReference>
<dbReference type="SUPFAM" id="SSF51905">
    <property type="entry name" value="FAD/NAD(P)-binding domain"/>
    <property type="match status" value="1"/>
</dbReference>
<comment type="caution">
    <text evidence="3">The sequence shown here is derived from an EMBL/GenBank/DDBJ whole genome shotgun (WGS) entry which is preliminary data.</text>
</comment>
<dbReference type="Gene3D" id="3.30.9.10">
    <property type="entry name" value="D-Amino Acid Oxidase, subunit A, domain 2"/>
    <property type="match status" value="1"/>
</dbReference>
<protein>
    <submittedName>
        <fullName evidence="3">Oxidoreductase</fullName>
    </submittedName>
</protein>
<evidence type="ECO:0000256" key="1">
    <source>
        <dbReference type="ARBA" id="ARBA00023002"/>
    </source>
</evidence>
<dbReference type="Pfam" id="PF01266">
    <property type="entry name" value="DAO"/>
    <property type="match status" value="1"/>
</dbReference>
<name>A0A3E1B093_RHILT</name>
<proteinExistence type="predicted"/>
<keyword evidence="1" id="KW-0560">Oxidoreductase</keyword>
<feature type="domain" description="FAD dependent oxidoreductase" evidence="2">
    <location>
        <begin position="43"/>
        <end position="403"/>
    </location>
</feature>
<dbReference type="GO" id="GO:0005737">
    <property type="term" value="C:cytoplasm"/>
    <property type="evidence" value="ECO:0007669"/>
    <property type="project" value="TreeGrafter"/>
</dbReference>
<dbReference type="InterPro" id="IPR006076">
    <property type="entry name" value="FAD-dep_OxRdtase"/>
</dbReference>
<dbReference type="AlphaFoldDB" id="A0A3E1B093"/>
<dbReference type="Gene3D" id="3.50.50.60">
    <property type="entry name" value="FAD/NAD(P)-binding domain"/>
    <property type="match status" value="1"/>
</dbReference>
<dbReference type="PANTHER" id="PTHR13847">
    <property type="entry name" value="SARCOSINE DEHYDROGENASE-RELATED"/>
    <property type="match status" value="1"/>
</dbReference>
<organism evidence="3 4">
    <name type="scientific">Rhizobium leguminosarum bv. trifolii</name>
    <dbReference type="NCBI Taxonomy" id="386"/>
    <lineage>
        <taxon>Bacteria</taxon>
        <taxon>Pseudomonadati</taxon>
        <taxon>Pseudomonadota</taxon>
        <taxon>Alphaproteobacteria</taxon>
        <taxon>Hyphomicrobiales</taxon>
        <taxon>Rhizobiaceae</taxon>
        <taxon>Rhizobium/Agrobacterium group</taxon>
        <taxon>Rhizobium</taxon>
    </lineage>
</organism>
<evidence type="ECO:0000313" key="4">
    <source>
        <dbReference type="Proteomes" id="UP000256748"/>
    </source>
</evidence>
<evidence type="ECO:0000259" key="2">
    <source>
        <dbReference type="Pfam" id="PF01266"/>
    </source>
</evidence>
<gene>
    <name evidence="3" type="ORF">B5K10_29940</name>
</gene>
<dbReference type="Proteomes" id="UP000256748">
    <property type="component" value="Unassembled WGS sequence"/>
</dbReference>
<dbReference type="EMBL" id="NAOO01000044">
    <property type="protein sequence ID" value="RFB83321.1"/>
    <property type="molecule type" value="Genomic_DNA"/>
</dbReference>
<reference evidence="3 4" key="1">
    <citation type="submission" date="2017-03" db="EMBL/GenBank/DDBJ databases">
        <title>Genome analysis of Rhizobial strains effectives or ineffectives for nitrogen fixation isolated from bean seeds.</title>
        <authorList>
            <person name="Peralta H."/>
            <person name="Aguilar-Vera A."/>
            <person name="Mora Y."/>
            <person name="Vargas-Lagunas C."/>
            <person name="Girard L."/>
            <person name="Mora J."/>
        </authorList>
    </citation>
    <scope>NUCLEOTIDE SEQUENCE [LARGE SCALE GENOMIC DNA]</scope>
    <source>
        <strain evidence="3 4">CCGM5</strain>
    </source>
</reference>
<dbReference type="PANTHER" id="PTHR13847:SF281">
    <property type="entry name" value="FAD DEPENDENT OXIDOREDUCTASE DOMAIN-CONTAINING PROTEIN"/>
    <property type="match status" value="1"/>
</dbReference>
<evidence type="ECO:0000313" key="3">
    <source>
        <dbReference type="EMBL" id="RFB83321.1"/>
    </source>
</evidence>
<dbReference type="RefSeq" id="WP_116276267.1">
    <property type="nucleotide sequence ID" value="NZ_KZ859530.1"/>
</dbReference>
<sequence>MTRAAQNVFVASRLPKRAGLSGWVATLAPRTPRPALNEAISVDVAIIGGGFAGLSAAHRISRLDPTVRVAVLEAGIVAEGPAGANSGFIIDLPHEVSSDDFSGESEAKFRDSVLLQRSAIALASELAAENGWGKDLFDACGRYSVAMSAEGDKHLEAYSQQLSKMGEAHRLLKGPEIEAVTGSKAFTSGLFSPGTIIIQPAAYIRGVADCLKQPVRLFEQTPALSFERSGDGWLVKTPKGSVQAGKIILANNGHAESFGFFRGRLLHVFTYASLTEEFDPARLGGERKWAATPALPMGTTVRRINTGGGDRILVRSRYSYNPGIQISDAAIRSAGRLHDGKFAHRFPGLAGVGMQYRWGGAMALTRNHVPAFGEIERGVFAACGCNGLGASNSTAAGIAAAERVLGHDSELGRIYNRLAAPVLLPPQPLTTIGAKIHLAYREWRAGTE</sequence>